<reference evidence="1 2" key="1">
    <citation type="submission" date="2019-02" db="EMBL/GenBank/DDBJ databases">
        <title>Sequencing the genomes of 1000 actinobacteria strains.</title>
        <authorList>
            <person name="Klenk H.-P."/>
        </authorList>
    </citation>
    <scope>NUCLEOTIDE SEQUENCE [LARGE SCALE GENOMIC DNA]</scope>
    <source>
        <strain evidence="1 2">DSM 18319</strain>
    </source>
</reference>
<dbReference type="GO" id="GO:0016787">
    <property type="term" value="F:hydrolase activity"/>
    <property type="evidence" value="ECO:0007669"/>
    <property type="project" value="UniProtKB-KW"/>
</dbReference>
<keyword evidence="2" id="KW-1185">Reference proteome</keyword>
<dbReference type="Proteomes" id="UP000291483">
    <property type="component" value="Unassembled WGS sequence"/>
</dbReference>
<evidence type="ECO:0000313" key="1">
    <source>
        <dbReference type="EMBL" id="RZU65205.1"/>
    </source>
</evidence>
<sequence length="232" mass="24975">MIPVTTHSPAAVLWDMDGTIVDTEPYWMQAETELVTSFGGVWTHEDGLQMVGNGLSVSAVILQKAGVRLEADEIIARLTARVEELLVSEGVPWRPGARELLAELRELQIPTALVTMSMSSMAERIVELIGFRAFDVIVAGDHVENPKPHPEAYLRAAALLDVPIEHCVAFEDSVPGVASAAASGAVTIAVPHIITLPEDPSYTLWATLAERTLADIATVFVENISDSEVVTP</sequence>
<organism evidence="1 2">
    <name type="scientific">Microterricola gilva</name>
    <dbReference type="NCBI Taxonomy" id="393267"/>
    <lineage>
        <taxon>Bacteria</taxon>
        <taxon>Bacillati</taxon>
        <taxon>Actinomycetota</taxon>
        <taxon>Actinomycetes</taxon>
        <taxon>Micrococcales</taxon>
        <taxon>Microbacteriaceae</taxon>
        <taxon>Microterricola</taxon>
    </lineage>
</organism>
<accession>A0A4Q8AMN2</accession>
<dbReference type="SFLD" id="SFLDG01129">
    <property type="entry name" value="C1.5:_HAD__Beta-PGM__Phosphata"/>
    <property type="match status" value="1"/>
</dbReference>
<dbReference type="Pfam" id="PF00702">
    <property type="entry name" value="Hydrolase"/>
    <property type="match status" value="1"/>
</dbReference>
<dbReference type="NCBIfam" id="TIGR01509">
    <property type="entry name" value="HAD-SF-IA-v3"/>
    <property type="match status" value="1"/>
</dbReference>
<dbReference type="AlphaFoldDB" id="A0A4Q8AMN2"/>
<dbReference type="InterPro" id="IPR023198">
    <property type="entry name" value="PGP-like_dom2"/>
</dbReference>
<proteinExistence type="predicted"/>
<gene>
    <name evidence="1" type="ORF">EV379_1530</name>
</gene>
<comment type="caution">
    <text evidence="1">The sequence shown here is derived from an EMBL/GenBank/DDBJ whole genome shotgun (WGS) entry which is preliminary data.</text>
</comment>
<dbReference type="InterPro" id="IPR023214">
    <property type="entry name" value="HAD_sf"/>
</dbReference>
<dbReference type="InterPro" id="IPR006439">
    <property type="entry name" value="HAD-SF_hydro_IA"/>
</dbReference>
<protein>
    <submittedName>
        <fullName evidence="1">HAD superfamily hydrolase (TIGR01509 family)</fullName>
    </submittedName>
</protein>
<dbReference type="Gene3D" id="1.10.150.240">
    <property type="entry name" value="Putative phosphatase, domain 2"/>
    <property type="match status" value="1"/>
</dbReference>
<name>A0A4Q8AMN2_9MICO</name>
<dbReference type="SUPFAM" id="SSF56784">
    <property type="entry name" value="HAD-like"/>
    <property type="match status" value="1"/>
</dbReference>
<dbReference type="SFLD" id="SFLDS00003">
    <property type="entry name" value="Haloacid_Dehalogenase"/>
    <property type="match status" value="1"/>
</dbReference>
<dbReference type="EMBL" id="SHLC01000001">
    <property type="protein sequence ID" value="RZU65205.1"/>
    <property type="molecule type" value="Genomic_DNA"/>
</dbReference>
<dbReference type="PANTHER" id="PTHR18901">
    <property type="entry name" value="2-DEOXYGLUCOSE-6-PHOSPHATE PHOSPHATASE 2"/>
    <property type="match status" value="1"/>
</dbReference>
<dbReference type="CDD" id="cd07505">
    <property type="entry name" value="HAD_BPGM-like"/>
    <property type="match status" value="1"/>
</dbReference>
<dbReference type="InterPro" id="IPR036412">
    <property type="entry name" value="HAD-like_sf"/>
</dbReference>
<keyword evidence="1" id="KW-0378">Hydrolase</keyword>
<evidence type="ECO:0000313" key="2">
    <source>
        <dbReference type="Proteomes" id="UP000291483"/>
    </source>
</evidence>
<dbReference type="PANTHER" id="PTHR18901:SF38">
    <property type="entry name" value="PSEUDOURIDINE-5'-PHOSPHATASE"/>
    <property type="match status" value="1"/>
</dbReference>
<dbReference type="Gene3D" id="3.40.50.1000">
    <property type="entry name" value="HAD superfamily/HAD-like"/>
    <property type="match status" value="1"/>
</dbReference>